<dbReference type="EMBL" id="NIGF01000001">
    <property type="protein sequence ID" value="PQV65550.1"/>
    <property type="molecule type" value="Genomic_DNA"/>
</dbReference>
<evidence type="ECO:0000313" key="3">
    <source>
        <dbReference type="EMBL" id="PQV65550.1"/>
    </source>
</evidence>
<evidence type="ECO:0000256" key="2">
    <source>
        <dbReference type="SAM" id="Phobius"/>
    </source>
</evidence>
<dbReference type="AlphaFoldDB" id="A0A2S8SXM0"/>
<evidence type="ECO:0000313" key="4">
    <source>
        <dbReference type="Proteomes" id="UP000237684"/>
    </source>
</evidence>
<comment type="caution">
    <text evidence="3">The sequence shown here is derived from an EMBL/GenBank/DDBJ whole genome shotgun (WGS) entry which is preliminary data.</text>
</comment>
<proteinExistence type="predicted"/>
<dbReference type="Proteomes" id="UP000237684">
    <property type="component" value="Unassembled WGS sequence"/>
</dbReference>
<reference evidence="3 4" key="1">
    <citation type="journal article" date="2018" name="Syst. Appl. Microbiol.">
        <title>Abditibacterium utsteinense sp. nov., the first cultivated member of candidate phylum FBP, isolated from ice-free Antarctic soil samples.</title>
        <authorList>
            <person name="Tahon G."/>
            <person name="Tytgat B."/>
            <person name="Lebbe L."/>
            <person name="Carlier A."/>
            <person name="Willems A."/>
        </authorList>
    </citation>
    <scope>NUCLEOTIDE SEQUENCE [LARGE SCALE GENOMIC DNA]</scope>
    <source>
        <strain evidence="3 4">LMG 29911</strain>
    </source>
</reference>
<keyword evidence="2" id="KW-0472">Membrane</keyword>
<dbReference type="RefSeq" id="WP_105482276.1">
    <property type="nucleotide sequence ID" value="NZ_NIGF01000001.1"/>
</dbReference>
<organism evidence="3 4">
    <name type="scientific">Abditibacterium utsteinense</name>
    <dbReference type="NCBI Taxonomy" id="1960156"/>
    <lineage>
        <taxon>Bacteria</taxon>
        <taxon>Pseudomonadati</taxon>
        <taxon>Abditibacteriota</taxon>
        <taxon>Abditibacteriia</taxon>
        <taxon>Abditibacteriales</taxon>
        <taxon>Abditibacteriaceae</taxon>
        <taxon>Abditibacterium</taxon>
    </lineage>
</organism>
<name>A0A2S8SXM0_9BACT</name>
<feature type="transmembrane region" description="Helical" evidence="2">
    <location>
        <begin position="20"/>
        <end position="42"/>
    </location>
</feature>
<evidence type="ECO:0000256" key="1">
    <source>
        <dbReference type="SAM" id="MobiDB-lite"/>
    </source>
</evidence>
<accession>A0A2S8SXM0</accession>
<keyword evidence="4" id="KW-1185">Reference proteome</keyword>
<gene>
    <name evidence="3" type="ORF">B1R32_101292</name>
</gene>
<feature type="region of interest" description="Disordered" evidence="1">
    <location>
        <begin position="144"/>
        <end position="172"/>
    </location>
</feature>
<protein>
    <submittedName>
        <fullName evidence="3">Uncharacterized protein</fullName>
    </submittedName>
</protein>
<sequence>MSKSTYEVAPEKIVIVAGPSFGQALKFMLLGAALGAGAATYFKPKNRFGAKMGSPKIGKAGLQDIAAKYDAAIEDFSADSNSATDEHGGDVADRVSALTSRLKIIGSRAKQLVETAGEAVKPTLEVALAEGKKAAAEVQNKLKKDVEEAGDKPAIAEQDGDLPSEKEDKFVE</sequence>
<dbReference type="InParanoid" id="A0A2S8SXM0"/>
<keyword evidence="2" id="KW-0812">Transmembrane</keyword>
<keyword evidence="2" id="KW-1133">Transmembrane helix</keyword>
<feature type="compositionally biased region" description="Basic and acidic residues" evidence="1">
    <location>
        <begin position="163"/>
        <end position="172"/>
    </location>
</feature>